<sequence>MAGRPPPRRSPHVLAVPRISYRRPRPVPALAFARQHLDHAGRMAHRHPPTAATQDRGAPTDPRGDRGPERPGAHRHPAQRRHRHRDPGSILGHRRGSLCDARHDPARRQTARLHP</sequence>
<reference evidence="2" key="1">
    <citation type="journal article" date="2020" name="Microb. Genom.">
        <title>Genetic diversity of clinical and environmental Mucorales isolates obtained from an investigation of mucormycosis cases among solid organ transplant recipients.</title>
        <authorList>
            <person name="Nguyen M.H."/>
            <person name="Kaul D."/>
            <person name="Muto C."/>
            <person name="Cheng S.J."/>
            <person name="Richter R.A."/>
            <person name="Bruno V.M."/>
            <person name="Liu G."/>
            <person name="Beyhan S."/>
            <person name="Sundermann A.J."/>
            <person name="Mounaud S."/>
            <person name="Pasculle A.W."/>
            <person name="Nierman W.C."/>
            <person name="Driscoll E."/>
            <person name="Cumbie R."/>
            <person name="Clancy C.J."/>
            <person name="Dupont C.L."/>
        </authorList>
    </citation>
    <scope>NUCLEOTIDE SEQUENCE</scope>
    <source>
        <strain evidence="2">GL11</strain>
    </source>
</reference>
<name>A0A9P6WSK7_RHIOR</name>
<accession>A0A9P6WSK7</accession>
<dbReference type="Proteomes" id="UP000716291">
    <property type="component" value="Unassembled WGS sequence"/>
</dbReference>
<keyword evidence="3" id="KW-1185">Reference proteome</keyword>
<feature type="region of interest" description="Disordered" evidence="1">
    <location>
        <begin position="1"/>
        <end position="115"/>
    </location>
</feature>
<evidence type="ECO:0000256" key="1">
    <source>
        <dbReference type="SAM" id="MobiDB-lite"/>
    </source>
</evidence>
<evidence type="ECO:0000313" key="3">
    <source>
        <dbReference type="Proteomes" id="UP000716291"/>
    </source>
</evidence>
<organism evidence="2 3">
    <name type="scientific">Rhizopus oryzae</name>
    <name type="common">Mucormycosis agent</name>
    <name type="synonym">Rhizopus arrhizus var. delemar</name>
    <dbReference type="NCBI Taxonomy" id="64495"/>
    <lineage>
        <taxon>Eukaryota</taxon>
        <taxon>Fungi</taxon>
        <taxon>Fungi incertae sedis</taxon>
        <taxon>Mucoromycota</taxon>
        <taxon>Mucoromycotina</taxon>
        <taxon>Mucoromycetes</taxon>
        <taxon>Mucorales</taxon>
        <taxon>Mucorineae</taxon>
        <taxon>Rhizopodaceae</taxon>
        <taxon>Rhizopus</taxon>
    </lineage>
</organism>
<feature type="compositionally biased region" description="Basic and acidic residues" evidence="1">
    <location>
        <begin position="62"/>
        <end position="72"/>
    </location>
</feature>
<feature type="compositionally biased region" description="Basic residues" evidence="1">
    <location>
        <begin position="1"/>
        <end position="11"/>
    </location>
</feature>
<dbReference type="AlphaFoldDB" id="A0A9P6WSK7"/>
<dbReference type="EMBL" id="JAANQT010010146">
    <property type="protein sequence ID" value="KAG1275407.1"/>
    <property type="molecule type" value="Genomic_DNA"/>
</dbReference>
<evidence type="ECO:0000313" key="2">
    <source>
        <dbReference type="EMBL" id="KAG1275407.1"/>
    </source>
</evidence>
<proteinExistence type="predicted"/>
<comment type="caution">
    <text evidence="2">The sequence shown here is derived from an EMBL/GenBank/DDBJ whole genome shotgun (WGS) entry which is preliminary data.</text>
</comment>
<protein>
    <submittedName>
        <fullName evidence="2">Uncharacterized protein</fullName>
    </submittedName>
</protein>
<feature type="compositionally biased region" description="Basic residues" evidence="1">
    <location>
        <begin position="73"/>
        <end position="85"/>
    </location>
</feature>
<gene>
    <name evidence="2" type="ORF">G6F64_014904</name>
</gene>